<reference evidence="3 4" key="1">
    <citation type="submission" date="2024-09" db="EMBL/GenBank/DDBJ databases">
        <title>Chromosome-scale assembly of Riccia fluitans.</title>
        <authorList>
            <person name="Paukszto L."/>
            <person name="Sawicki J."/>
            <person name="Karawczyk K."/>
            <person name="Piernik-Szablinska J."/>
            <person name="Szczecinska M."/>
            <person name="Mazdziarz M."/>
        </authorList>
    </citation>
    <scope>NUCLEOTIDE SEQUENCE [LARGE SCALE GENOMIC DNA]</scope>
    <source>
        <strain evidence="3">Rf_01</strain>
        <tissue evidence="3">Aerial parts of the thallus</tissue>
    </source>
</reference>
<evidence type="ECO:0000256" key="1">
    <source>
        <dbReference type="ARBA" id="ARBA00006801"/>
    </source>
</evidence>
<comment type="similarity">
    <text evidence="1">Belongs to the JARID1 histone demethylase family.</text>
</comment>
<dbReference type="PANTHER" id="PTHR12480">
    <property type="entry name" value="ARGININE DEMETHYLASE AND LYSYL-HYDROXYLASE JMJD"/>
    <property type="match status" value="1"/>
</dbReference>
<sequence>MGLSWRFLGGSDLKVISEVPRLNASEYNYGLFWKEYMRANKPVLLTGLMDSWRACREWVLESGAPNLTFIAENFGRSRVLVADCGRKEFTDQKRQEMTVLQFIEYWQKLRENRMETGSQPDQLLYLKDWHFVKDFPAYCAYKTPEAFSDDWLNSYLDAFQMHSVNAEITPKKADNDNQCSDYRFVYMGPKGTWTPLHADVFRSYSWSGNVCGRKRWFLLPPEQVHLSYDRFGRDTVYDVCSEVSAQQFPGFCETRWIECNQGPGEILFVPSGWFHQVINVEDTISINHNWLNACNISWAWKLLKTDYRETVESIEDIRSISDDFELLCQRNLAANSGMNYLDFTIFLAKMADSSIKFQSDLYPGYLGHDNSNELSELGKDVWKNNARQCLFNLLQIKQILEEMSHEELFQHGGESFPVGISCKHLDLVEKLRVESKDKVSAVVGQFLIQGERSPEIRFVSEFLSRFFAVNPSCSDCVGNTTESRCEFGKNLDGDVVEKSKTRKAAAEISGRPLVVLRCIQYIIDMAARSGIIMSDVESYSITLPRFLTVEPS</sequence>
<name>A0ABD1XHS3_9MARC</name>
<feature type="domain" description="JmjC" evidence="2">
    <location>
        <begin position="132"/>
        <end position="307"/>
    </location>
</feature>
<evidence type="ECO:0000259" key="2">
    <source>
        <dbReference type="PROSITE" id="PS51184"/>
    </source>
</evidence>
<accession>A0ABD1XHS3</accession>
<evidence type="ECO:0000313" key="4">
    <source>
        <dbReference type="Proteomes" id="UP001605036"/>
    </source>
</evidence>
<dbReference type="EMBL" id="JBHFFA010000008">
    <property type="protein sequence ID" value="KAL2608509.1"/>
    <property type="molecule type" value="Genomic_DNA"/>
</dbReference>
<dbReference type="SMART" id="SM00558">
    <property type="entry name" value="JmjC"/>
    <property type="match status" value="1"/>
</dbReference>
<gene>
    <name evidence="3" type="ORF">R1flu_027082</name>
</gene>
<dbReference type="InterPro" id="IPR003347">
    <property type="entry name" value="JmjC_dom"/>
</dbReference>
<dbReference type="InterPro" id="IPR041667">
    <property type="entry name" value="Cupin_8"/>
</dbReference>
<dbReference type="PANTHER" id="PTHR12480:SF6">
    <property type="entry name" value="2-OXOGLUTARATE AND IRON-DEPENDENT OXYGENASE JMJD4"/>
    <property type="match status" value="1"/>
</dbReference>
<dbReference type="AlphaFoldDB" id="A0ABD1XHS3"/>
<evidence type="ECO:0000313" key="3">
    <source>
        <dbReference type="EMBL" id="KAL2608509.1"/>
    </source>
</evidence>
<keyword evidence="4" id="KW-1185">Reference proteome</keyword>
<dbReference type="SUPFAM" id="SSF51197">
    <property type="entry name" value="Clavaminate synthase-like"/>
    <property type="match status" value="1"/>
</dbReference>
<dbReference type="Pfam" id="PF13621">
    <property type="entry name" value="Cupin_8"/>
    <property type="match status" value="1"/>
</dbReference>
<dbReference type="Proteomes" id="UP001605036">
    <property type="component" value="Unassembled WGS sequence"/>
</dbReference>
<organism evidence="3 4">
    <name type="scientific">Riccia fluitans</name>
    <dbReference type="NCBI Taxonomy" id="41844"/>
    <lineage>
        <taxon>Eukaryota</taxon>
        <taxon>Viridiplantae</taxon>
        <taxon>Streptophyta</taxon>
        <taxon>Embryophyta</taxon>
        <taxon>Marchantiophyta</taxon>
        <taxon>Marchantiopsida</taxon>
        <taxon>Marchantiidae</taxon>
        <taxon>Marchantiales</taxon>
        <taxon>Ricciaceae</taxon>
        <taxon>Riccia</taxon>
    </lineage>
</organism>
<comment type="caution">
    <text evidence="3">The sequence shown here is derived from an EMBL/GenBank/DDBJ whole genome shotgun (WGS) entry which is preliminary data.</text>
</comment>
<proteinExistence type="inferred from homology"/>
<dbReference type="Gene3D" id="2.60.120.650">
    <property type="entry name" value="Cupin"/>
    <property type="match status" value="1"/>
</dbReference>
<dbReference type="InterPro" id="IPR050910">
    <property type="entry name" value="JMJD6_ArgDemeth/LysHydrox"/>
</dbReference>
<protein>
    <recommendedName>
        <fullName evidence="2">JmjC domain-containing protein</fullName>
    </recommendedName>
</protein>
<dbReference type="PROSITE" id="PS51184">
    <property type="entry name" value="JMJC"/>
    <property type="match status" value="1"/>
</dbReference>